<gene>
    <name evidence="1" type="ORF">AFULGI_00008170</name>
</gene>
<dbReference type="KEGG" id="afg:AFULGI_00008170"/>
<dbReference type="HOGENOM" id="CLU_209469_0_0_2"/>
<dbReference type="AlphaFoldDB" id="A0A075WD95"/>
<dbReference type="EMBL" id="CP006577">
    <property type="protein sequence ID" value="AIG97612.1"/>
    <property type="molecule type" value="Genomic_DNA"/>
</dbReference>
<organism evidence="1 2">
    <name type="scientific">Archaeoglobus fulgidus DSM 8774</name>
    <dbReference type="NCBI Taxonomy" id="1344584"/>
    <lineage>
        <taxon>Archaea</taxon>
        <taxon>Methanobacteriati</taxon>
        <taxon>Methanobacteriota</taxon>
        <taxon>Archaeoglobi</taxon>
        <taxon>Archaeoglobales</taxon>
        <taxon>Archaeoglobaceae</taxon>
        <taxon>Archaeoglobus</taxon>
    </lineage>
</organism>
<evidence type="ECO:0000313" key="2">
    <source>
        <dbReference type="Proteomes" id="UP000028501"/>
    </source>
</evidence>
<protein>
    <submittedName>
        <fullName evidence="1">Uncharacterized protein</fullName>
    </submittedName>
</protein>
<accession>A0A075WD95</accession>
<sequence>MRRFNWRKFRRKGMRKLFSKDEKLLESNVSEIKTATSGGSIKEISKEVLPEE</sequence>
<reference evidence="1 2" key="1">
    <citation type="submission" date="2013-07" db="EMBL/GenBank/DDBJ databases">
        <title>Genome of Archaeoglobus fulgidus.</title>
        <authorList>
            <person name="Fiebig A."/>
            <person name="Birkeland N.-K."/>
        </authorList>
    </citation>
    <scope>NUCLEOTIDE SEQUENCE [LARGE SCALE GENOMIC DNA]</scope>
    <source>
        <strain evidence="1 2">DSM 8774</strain>
    </source>
</reference>
<evidence type="ECO:0000313" key="1">
    <source>
        <dbReference type="EMBL" id="AIG97612.1"/>
    </source>
</evidence>
<proteinExistence type="predicted"/>
<name>A0A075WD95_ARCFL</name>
<dbReference type="Proteomes" id="UP000028501">
    <property type="component" value="Chromosome"/>
</dbReference>